<proteinExistence type="predicted"/>
<dbReference type="AlphaFoldDB" id="A0A6B0U9T2"/>
<evidence type="ECO:0000256" key="1">
    <source>
        <dbReference type="SAM" id="Phobius"/>
    </source>
</evidence>
<sequence>MFLFCFVFFLFVYLRPRCLRLTVRLTHRVFCFALFGLVFAFFPLFRGSLPPVRLLTLRPDILRAVCNFVVVIVFFRCRLRSPPILAFD</sequence>
<evidence type="ECO:0000313" key="2">
    <source>
        <dbReference type="EMBL" id="MXU85887.1"/>
    </source>
</evidence>
<feature type="transmembrane region" description="Helical" evidence="1">
    <location>
        <begin position="57"/>
        <end position="75"/>
    </location>
</feature>
<organism evidence="2">
    <name type="scientific">Ixodes ricinus</name>
    <name type="common">Common tick</name>
    <name type="synonym">Acarus ricinus</name>
    <dbReference type="NCBI Taxonomy" id="34613"/>
    <lineage>
        <taxon>Eukaryota</taxon>
        <taxon>Metazoa</taxon>
        <taxon>Ecdysozoa</taxon>
        <taxon>Arthropoda</taxon>
        <taxon>Chelicerata</taxon>
        <taxon>Arachnida</taxon>
        <taxon>Acari</taxon>
        <taxon>Parasitiformes</taxon>
        <taxon>Ixodida</taxon>
        <taxon>Ixodoidea</taxon>
        <taxon>Ixodidae</taxon>
        <taxon>Ixodinae</taxon>
        <taxon>Ixodes</taxon>
    </lineage>
</organism>
<name>A0A6B0U9T2_IXORI</name>
<protein>
    <submittedName>
        <fullName evidence="2">Uncharacterized protein</fullName>
    </submittedName>
</protein>
<feature type="transmembrane region" description="Helical" evidence="1">
    <location>
        <begin position="26"/>
        <end position="45"/>
    </location>
</feature>
<dbReference type="EMBL" id="GIFC01003804">
    <property type="protein sequence ID" value="MXU85887.1"/>
    <property type="molecule type" value="Transcribed_RNA"/>
</dbReference>
<keyword evidence="1" id="KW-0472">Membrane</keyword>
<keyword evidence="1" id="KW-1133">Transmembrane helix</keyword>
<accession>A0A6B0U9T2</accession>
<reference evidence="2" key="1">
    <citation type="submission" date="2019-12" db="EMBL/GenBank/DDBJ databases">
        <title>An insight into the sialome of adult female Ixodes ricinus ticks feeding for 6 days.</title>
        <authorList>
            <person name="Perner J."/>
            <person name="Ribeiro J.M.C."/>
        </authorList>
    </citation>
    <scope>NUCLEOTIDE SEQUENCE</scope>
    <source>
        <strain evidence="2">Semi-engorged</strain>
        <tissue evidence="2">Salivary glands</tissue>
    </source>
</reference>
<keyword evidence="1" id="KW-0812">Transmembrane</keyword>